<dbReference type="GO" id="GO:0000978">
    <property type="term" value="F:RNA polymerase II cis-regulatory region sequence-specific DNA binding"/>
    <property type="evidence" value="ECO:0000318"/>
    <property type="project" value="GO_Central"/>
</dbReference>
<dbReference type="Proteomes" id="UP000019116">
    <property type="component" value="Chromosome 5D"/>
</dbReference>
<dbReference type="SMART" id="SM00353">
    <property type="entry name" value="HLH"/>
    <property type="match status" value="1"/>
</dbReference>
<dbReference type="Gramene" id="TraesCS5D03G0910900.1">
    <property type="protein sequence ID" value="TraesCS5D03G0910900.1.CDS"/>
    <property type="gene ID" value="TraesCS5D03G0910900"/>
</dbReference>
<dbReference type="GO" id="GO:0000981">
    <property type="term" value="F:DNA-binding transcription factor activity, RNA polymerase II-specific"/>
    <property type="evidence" value="ECO:0000318"/>
    <property type="project" value="GO_Central"/>
</dbReference>
<dbReference type="GO" id="GO:0006357">
    <property type="term" value="P:regulation of transcription by RNA polymerase II"/>
    <property type="evidence" value="ECO:0000318"/>
    <property type="project" value="GO_Central"/>
</dbReference>
<evidence type="ECO:0000256" key="1">
    <source>
        <dbReference type="ARBA" id="ARBA00004123"/>
    </source>
</evidence>
<comment type="subcellular location">
    <subcellularLocation>
        <location evidence="1">Nucleus</location>
    </subcellularLocation>
</comment>
<name>A0A3B6MZS1_WHEAT</name>
<dbReference type="Gramene" id="TraesRN5D0100955900.1">
    <property type="protein sequence ID" value="TraesRN5D0100955900.1"/>
    <property type="gene ID" value="TraesRN5D0100955900"/>
</dbReference>
<feature type="compositionally biased region" description="Polar residues" evidence="7">
    <location>
        <begin position="173"/>
        <end position="196"/>
    </location>
</feature>
<dbReference type="PANTHER" id="PTHR16223:SF382">
    <property type="entry name" value="BHLH DOMAIN-CONTAINING PROTEIN"/>
    <property type="match status" value="1"/>
</dbReference>
<comment type="similarity">
    <text evidence="2">Belongs to the bHLH protein family.</text>
</comment>
<evidence type="ECO:0000313" key="9">
    <source>
        <dbReference type="EnsemblPlants" id="TraesCS5D02G411600.1"/>
    </source>
</evidence>
<feature type="domain" description="BHLH" evidence="8">
    <location>
        <begin position="217"/>
        <end position="266"/>
    </location>
</feature>
<dbReference type="AlphaFoldDB" id="A0A3B6MZS1"/>
<dbReference type="InterPro" id="IPR011598">
    <property type="entry name" value="bHLH_dom"/>
</dbReference>
<keyword evidence="3" id="KW-0805">Transcription regulation</keyword>
<dbReference type="Gramene" id="TraesROB_scaffold_073085_01G000100.1">
    <property type="protein sequence ID" value="TraesROB_scaffold_073085_01G000100.1"/>
    <property type="gene ID" value="TraesROB_scaffold_073085_01G000100"/>
</dbReference>
<organism evidence="9">
    <name type="scientific">Triticum aestivum</name>
    <name type="common">Wheat</name>
    <dbReference type="NCBI Taxonomy" id="4565"/>
    <lineage>
        <taxon>Eukaryota</taxon>
        <taxon>Viridiplantae</taxon>
        <taxon>Streptophyta</taxon>
        <taxon>Embryophyta</taxon>
        <taxon>Tracheophyta</taxon>
        <taxon>Spermatophyta</taxon>
        <taxon>Magnoliopsida</taxon>
        <taxon>Liliopsida</taxon>
        <taxon>Poales</taxon>
        <taxon>Poaceae</taxon>
        <taxon>BOP clade</taxon>
        <taxon>Pooideae</taxon>
        <taxon>Triticodae</taxon>
        <taxon>Triticeae</taxon>
        <taxon>Triticinae</taxon>
        <taxon>Triticum</taxon>
    </lineage>
</organism>
<dbReference type="CDD" id="cd11454">
    <property type="entry name" value="bHLH_AtIND_like"/>
    <property type="match status" value="1"/>
</dbReference>
<dbReference type="EnsemblPlants" id="TraesCS5D02G411600.1">
    <property type="protein sequence ID" value="TraesCS5D02G411600.1"/>
    <property type="gene ID" value="TraesCS5D02G411600"/>
</dbReference>
<keyword evidence="10" id="KW-1185">Reference proteome</keyword>
<feature type="region of interest" description="Disordered" evidence="7">
    <location>
        <begin position="173"/>
        <end position="223"/>
    </location>
</feature>
<reference evidence="9" key="1">
    <citation type="submission" date="2018-08" db="EMBL/GenBank/DDBJ databases">
        <authorList>
            <person name="Rossello M."/>
        </authorList>
    </citation>
    <scope>NUCLEOTIDE SEQUENCE [LARGE SCALE GENOMIC DNA]</scope>
    <source>
        <strain evidence="9">cv. Chinese Spring</strain>
    </source>
</reference>
<sequence length="300" mass="32616">MSRDQAAVVRPQEAARWSPYHAPDEEESEIVAQFLTAPYPCFDGGCCSYDFLGEPNVSLGINTLSYCGSIDLNLSRKEERVGKRGGNGNMVPGPSPAGRGRVRAGASCLLGDRDRNGDGAAATPKRKVFQAGNAHDQGGDLGRHKKKARAADHKATSIDSYSCRVYLRKSVTSKTVQKQRPGSSYFSDESNCSQGNRGEEANVAGGGTMKARAGRGSAADPQSLYAKRRREKINDRLRALQKLVPNGTKVDLSTMLEEAVLYVKFLQLQIKVLSSDEMWMYAPLAYSGMSFGIDLRITPQ</sequence>
<dbReference type="PANTHER" id="PTHR16223">
    <property type="entry name" value="TRANSCRIPTION FACTOR BHLH83-RELATED"/>
    <property type="match status" value="1"/>
</dbReference>
<dbReference type="InterPro" id="IPR045843">
    <property type="entry name" value="IND-like"/>
</dbReference>
<keyword evidence="6" id="KW-0539">Nucleus</keyword>
<reference evidence="9" key="2">
    <citation type="submission" date="2018-10" db="UniProtKB">
        <authorList>
            <consortium name="EnsemblPlants"/>
        </authorList>
    </citation>
    <scope>IDENTIFICATION</scope>
</reference>
<keyword evidence="4" id="KW-0238">DNA-binding</keyword>
<protein>
    <recommendedName>
        <fullName evidence="8">BHLH domain-containing protein</fullName>
    </recommendedName>
</protein>
<feature type="region of interest" description="Disordered" evidence="7">
    <location>
        <begin position="132"/>
        <end position="153"/>
    </location>
</feature>
<dbReference type="GO" id="GO:0046983">
    <property type="term" value="F:protein dimerization activity"/>
    <property type="evidence" value="ECO:0007669"/>
    <property type="project" value="InterPro"/>
</dbReference>
<dbReference type="Gramene" id="TraesCAD_scaffold_075489_01G000100.1">
    <property type="protein sequence ID" value="TraesCAD_scaffold_075489_01G000100.1"/>
    <property type="gene ID" value="TraesCAD_scaffold_075489_01G000100"/>
</dbReference>
<dbReference type="Gene3D" id="4.10.280.10">
    <property type="entry name" value="Helix-loop-helix DNA-binding domain"/>
    <property type="match status" value="1"/>
</dbReference>
<dbReference type="SUPFAM" id="SSF47459">
    <property type="entry name" value="HLH, helix-loop-helix DNA-binding domain"/>
    <property type="match status" value="1"/>
</dbReference>
<evidence type="ECO:0000256" key="4">
    <source>
        <dbReference type="ARBA" id="ARBA00023125"/>
    </source>
</evidence>
<dbReference type="OMA" id="KVFQAGN"/>
<evidence type="ECO:0000256" key="7">
    <source>
        <dbReference type="SAM" id="MobiDB-lite"/>
    </source>
</evidence>
<evidence type="ECO:0000256" key="2">
    <source>
        <dbReference type="ARBA" id="ARBA00005510"/>
    </source>
</evidence>
<dbReference type="Gramene" id="TraesWEE_scaffold_077724_01G000100.1">
    <property type="protein sequence ID" value="TraesWEE_scaffold_077724_01G000100.1"/>
    <property type="gene ID" value="TraesWEE_scaffold_077724_01G000100"/>
</dbReference>
<proteinExistence type="inferred from homology"/>
<dbReference type="SMR" id="A0A3B6MZS1"/>
<dbReference type="InterPro" id="IPR036638">
    <property type="entry name" value="HLH_DNA-bd_sf"/>
</dbReference>
<dbReference type="OrthoDB" id="651283at2759"/>
<dbReference type="PROSITE" id="PS50888">
    <property type="entry name" value="BHLH"/>
    <property type="match status" value="1"/>
</dbReference>
<dbReference type="GO" id="GO:0005634">
    <property type="term" value="C:nucleus"/>
    <property type="evidence" value="ECO:0000318"/>
    <property type="project" value="GO_Central"/>
</dbReference>
<evidence type="ECO:0000256" key="3">
    <source>
        <dbReference type="ARBA" id="ARBA00023015"/>
    </source>
</evidence>
<dbReference type="Pfam" id="PF00010">
    <property type="entry name" value="HLH"/>
    <property type="match status" value="1"/>
</dbReference>
<evidence type="ECO:0000256" key="5">
    <source>
        <dbReference type="ARBA" id="ARBA00023163"/>
    </source>
</evidence>
<dbReference type="FunFam" id="4.10.280.10:FF:000022">
    <property type="entry name" value="Basic helix-loop-helix transcription factor"/>
    <property type="match status" value="1"/>
</dbReference>
<evidence type="ECO:0000256" key="6">
    <source>
        <dbReference type="ARBA" id="ARBA00023242"/>
    </source>
</evidence>
<dbReference type="Gramene" id="TraesCLE_scaffold_214471_01G000100.1">
    <property type="protein sequence ID" value="TraesCLE_scaffold_214471_01G000100.1"/>
    <property type="gene ID" value="TraesCLE_scaffold_214471_01G000100"/>
</dbReference>
<keyword evidence="5" id="KW-0804">Transcription</keyword>
<evidence type="ECO:0000259" key="8">
    <source>
        <dbReference type="PROSITE" id="PS50888"/>
    </source>
</evidence>
<accession>A0A3B6MZS1</accession>
<dbReference type="Gramene" id="TraesCS5D02G411600.1">
    <property type="protein sequence ID" value="TraesCS5D02G411600.1"/>
    <property type="gene ID" value="TraesCS5D02G411600"/>
</dbReference>
<evidence type="ECO:0000313" key="10">
    <source>
        <dbReference type="Proteomes" id="UP000019116"/>
    </source>
</evidence>